<dbReference type="RefSeq" id="WP_193120537.1">
    <property type="nucleotide sequence ID" value="NZ_JADBGI010000003.1"/>
</dbReference>
<gene>
    <name evidence="3" type="ORF">IDM40_04075</name>
</gene>
<evidence type="ECO:0000256" key="2">
    <source>
        <dbReference type="SAM" id="MobiDB-lite"/>
    </source>
</evidence>
<keyword evidence="4" id="KW-1185">Reference proteome</keyword>
<dbReference type="EMBL" id="JADBGI010000003">
    <property type="protein sequence ID" value="MBE2997888.1"/>
    <property type="molecule type" value="Genomic_DNA"/>
</dbReference>
<dbReference type="Pfam" id="PF03780">
    <property type="entry name" value="Asp23"/>
    <property type="match status" value="1"/>
</dbReference>
<dbReference type="Proteomes" id="UP000806528">
    <property type="component" value="Unassembled WGS sequence"/>
</dbReference>
<reference evidence="3 4" key="1">
    <citation type="submission" date="2020-09" db="EMBL/GenBank/DDBJ databases">
        <title>Diversity and distribution of actinomycetes associated with coral in the coast of Hainan.</title>
        <authorList>
            <person name="Li F."/>
        </authorList>
    </citation>
    <scope>NUCLEOTIDE SEQUENCE [LARGE SCALE GENOMIC DNA]</scope>
    <source>
        <strain evidence="3 4">HNM0947</strain>
    </source>
</reference>
<evidence type="ECO:0000313" key="4">
    <source>
        <dbReference type="Proteomes" id="UP000806528"/>
    </source>
</evidence>
<organism evidence="3 4">
    <name type="scientific">Nocardiopsis coralli</name>
    <dbReference type="NCBI Taxonomy" id="2772213"/>
    <lineage>
        <taxon>Bacteria</taxon>
        <taxon>Bacillati</taxon>
        <taxon>Actinomycetota</taxon>
        <taxon>Actinomycetes</taxon>
        <taxon>Streptosporangiales</taxon>
        <taxon>Nocardiopsidaceae</taxon>
        <taxon>Nocardiopsis</taxon>
    </lineage>
</organism>
<sequence length="138" mass="14192">MSAASPEQTPVPLARGAPTAPAEERGTTSFPAKVVARVAEQAATEVHGVGSDAGGLLGFGARRDFGARPSVEADLYGATAVLRLNVGVAFPVAIAPVLEQLRAHVTHRVQHLTGLSVGRMDVEVSWLHAAGAGVRVLL</sequence>
<dbReference type="InterPro" id="IPR005531">
    <property type="entry name" value="Asp23"/>
</dbReference>
<evidence type="ECO:0000256" key="1">
    <source>
        <dbReference type="ARBA" id="ARBA00005721"/>
    </source>
</evidence>
<name>A0ABR9P221_9ACTN</name>
<comment type="similarity">
    <text evidence="1">Belongs to the asp23 family.</text>
</comment>
<accession>A0ABR9P221</accession>
<feature type="region of interest" description="Disordered" evidence="2">
    <location>
        <begin position="1"/>
        <end position="31"/>
    </location>
</feature>
<protein>
    <submittedName>
        <fullName evidence="3">Asp23/Gls24 family envelope stress response protein</fullName>
    </submittedName>
</protein>
<comment type="caution">
    <text evidence="3">The sequence shown here is derived from an EMBL/GenBank/DDBJ whole genome shotgun (WGS) entry which is preliminary data.</text>
</comment>
<proteinExistence type="inferred from homology"/>
<evidence type="ECO:0000313" key="3">
    <source>
        <dbReference type="EMBL" id="MBE2997888.1"/>
    </source>
</evidence>